<keyword evidence="3" id="KW-1185">Reference proteome</keyword>
<name>A0AAD8VAM8_9PEZI</name>
<reference evidence="2" key="1">
    <citation type="submission" date="2021-06" db="EMBL/GenBank/DDBJ databases">
        <title>Comparative genomics, transcriptomics and evolutionary studies reveal genomic signatures of adaptation to plant cell wall in hemibiotrophic fungi.</title>
        <authorList>
            <consortium name="DOE Joint Genome Institute"/>
            <person name="Baroncelli R."/>
            <person name="Diaz J.F."/>
            <person name="Benocci T."/>
            <person name="Peng M."/>
            <person name="Battaglia E."/>
            <person name="Haridas S."/>
            <person name="Andreopoulos W."/>
            <person name="Labutti K."/>
            <person name="Pangilinan J."/>
            <person name="Floch G.L."/>
            <person name="Makela M.R."/>
            <person name="Henrissat B."/>
            <person name="Grigoriev I.V."/>
            <person name="Crouch J.A."/>
            <person name="De Vries R.P."/>
            <person name="Sukno S.A."/>
            <person name="Thon M.R."/>
        </authorList>
    </citation>
    <scope>NUCLEOTIDE SEQUENCE</scope>
    <source>
        <strain evidence="2">CBS 125086</strain>
    </source>
</reference>
<dbReference type="RefSeq" id="XP_060421068.1">
    <property type="nucleotide sequence ID" value="XM_060551779.1"/>
</dbReference>
<proteinExistence type="predicted"/>
<feature type="region of interest" description="Disordered" evidence="1">
    <location>
        <begin position="1"/>
        <end position="36"/>
    </location>
</feature>
<comment type="caution">
    <text evidence="2">The sequence shown here is derived from an EMBL/GenBank/DDBJ whole genome shotgun (WGS) entry which is preliminary data.</text>
</comment>
<feature type="compositionally biased region" description="Basic and acidic residues" evidence="1">
    <location>
        <begin position="1"/>
        <end position="11"/>
    </location>
</feature>
<gene>
    <name evidence="2" type="ORF">LY79DRAFT_24486</name>
</gene>
<accession>A0AAD8VAM8</accession>
<evidence type="ECO:0000313" key="3">
    <source>
        <dbReference type="Proteomes" id="UP001230504"/>
    </source>
</evidence>
<dbReference type="GeneID" id="85436019"/>
<evidence type="ECO:0000256" key="1">
    <source>
        <dbReference type="SAM" id="MobiDB-lite"/>
    </source>
</evidence>
<dbReference type="Proteomes" id="UP001230504">
    <property type="component" value="Unassembled WGS sequence"/>
</dbReference>
<organism evidence="2 3">
    <name type="scientific">Colletotrichum navitas</name>
    <dbReference type="NCBI Taxonomy" id="681940"/>
    <lineage>
        <taxon>Eukaryota</taxon>
        <taxon>Fungi</taxon>
        <taxon>Dikarya</taxon>
        <taxon>Ascomycota</taxon>
        <taxon>Pezizomycotina</taxon>
        <taxon>Sordariomycetes</taxon>
        <taxon>Hypocreomycetidae</taxon>
        <taxon>Glomerellales</taxon>
        <taxon>Glomerellaceae</taxon>
        <taxon>Colletotrichum</taxon>
        <taxon>Colletotrichum graminicola species complex</taxon>
    </lineage>
</organism>
<evidence type="ECO:0000313" key="2">
    <source>
        <dbReference type="EMBL" id="KAK1600572.1"/>
    </source>
</evidence>
<protein>
    <submittedName>
        <fullName evidence="2">Uncharacterized protein</fullName>
    </submittedName>
</protein>
<dbReference type="AlphaFoldDB" id="A0AAD8VAM8"/>
<sequence>MWAPKVKHDDQGGLGRAKVSARAPSTALDTKRGRSTTRYPSTALPLLAIKTETFVVFRQGIVASFPLLSHLRLSSANGRQKLPEYHNLRSTTYCILSIQKVANLHVHSYLLPGQHGRRAADVCGDDGLRSELVHSEPAVTPTADHRFEVYTTRLSGYVMPRQCLAISGSVDKAVPRSSGDDQWPLYFPEAILA</sequence>
<dbReference type="EMBL" id="JAHLJV010000001">
    <property type="protein sequence ID" value="KAK1600572.1"/>
    <property type="molecule type" value="Genomic_DNA"/>
</dbReference>